<feature type="transmembrane region" description="Helical" evidence="1">
    <location>
        <begin position="66"/>
        <end position="86"/>
    </location>
</feature>
<dbReference type="EMBL" id="OP880252">
    <property type="protein sequence ID" value="WAE39433.1"/>
    <property type="molecule type" value="Genomic_DNA"/>
</dbReference>
<organism evidence="2 3">
    <name type="scientific">Methanophagales virus GBV301</name>
    <dbReference type="NCBI Taxonomy" id="2999280"/>
    <lineage>
        <taxon>Viruses</taxon>
        <taxon>Duplodnaviria</taxon>
        <taxon>Heunggongvirae</taxon>
        <taxon>Uroviricota</taxon>
        <taxon>Caudoviricetes</taxon>
        <taxon>Nakonvirales</taxon>
        <taxon>Ekchuahviridae</taxon>
        <taxon>Kukulkanvirus</taxon>
        <taxon>Kukulkanvirus guaymasense</taxon>
    </lineage>
</organism>
<reference evidence="2 3" key="1">
    <citation type="submission" date="2022-10" db="EMBL/GenBank/DDBJ databases">
        <title>Evolutionary Diversification of Methanotrophic Ca. Methanophagales (ANME-1) and Their Expansive Virome.</title>
        <authorList>
            <person name="Laso-Perez R."/>
            <person name="Wu F."/>
            <person name="Cremiere A."/>
            <person name="Speth D.R."/>
            <person name="Magyar J.S."/>
            <person name="Krupovic M."/>
            <person name="Orphan V.J."/>
        </authorList>
    </citation>
    <scope>NUCLEOTIDE SEQUENCE [LARGE SCALE GENOMIC DNA]</scope>
</reference>
<evidence type="ECO:0000313" key="3">
    <source>
        <dbReference type="Proteomes" id="UP001156259"/>
    </source>
</evidence>
<evidence type="ECO:0000313" key="2">
    <source>
        <dbReference type="EMBL" id="WAE39433.1"/>
    </source>
</evidence>
<keyword evidence="1" id="KW-0472">Membrane</keyword>
<keyword evidence="1" id="KW-0812">Transmembrane</keyword>
<proteinExistence type="predicted"/>
<evidence type="ECO:0000256" key="1">
    <source>
        <dbReference type="SAM" id="Phobius"/>
    </source>
</evidence>
<keyword evidence="1" id="KW-1133">Transmembrane helix</keyword>
<dbReference type="Proteomes" id="UP001156259">
    <property type="component" value="Segment"/>
</dbReference>
<accession>A0A9E8VBE4</accession>
<keyword evidence="3" id="KW-1185">Reference proteome</keyword>
<name>A0A9E8VBE4_9CAUD</name>
<sequence>MKIIGERMVELAMQAWRGDYDEIIKLAKSMDIPVEYNGKVLHLGGRGEYPNYSNVPTAIYKGLDPMTIFSCLGFAFFGMFWTHIMGDAMELLNKRWKEEMKKEREHKKTKKEDKGTLEAWVKNFLEKHPDQ</sequence>
<protein>
    <submittedName>
        <fullName evidence="2">Uncharacterized protein</fullName>
    </submittedName>
</protein>
<gene>
    <name evidence="2" type="ORF">LDLAKGPJ_00009</name>
</gene>